<evidence type="ECO:0000313" key="3">
    <source>
        <dbReference type="Proteomes" id="UP000799118"/>
    </source>
</evidence>
<accession>A0A6A4HWQ6</accession>
<sequence length="104" mass="11114">MKKRRVAIAAPPAKSRVAEEDAEEKESIAPVPTKKCRVHTAAPPAEEKRDKVGKMSGSGMKFPNDQGGLTGALGKKCKHDEDVPGAVTQAPRPIANLLKCRNNT</sequence>
<proteinExistence type="predicted"/>
<reference evidence="2" key="1">
    <citation type="journal article" date="2019" name="Environ. Microbiol.">
        <title>Fungal ecological strategies reflected in gene transcription - a case study of two litter decomposers.</title>
        <authorList>
            <person name="Barbi F."/>
            <person name="Kohler A."/>
            <person name="Barry K."/>
            <person name="Baskaran P."/>
            <person name="Daum C."/>
            <person name="Fauchery L."/>
            <person name="Ihrmark K."/>
            <person name="Kuo A."/>
            <person name="LaButti K."/>
            <person name="Lipzen A."/>
            <person name="Morin E."/>
            <person name="Grigoriev I.V."/>
            <person name="Henrissat B."/>
            <person name="Lindahl B."/>
            <person name="Martin F."/>
        </authorList>
    </citation>
    <scope>NUCLEOTIDE SEQUENCE</scope>
    <source>
        <strain evidence="2">JB14</strain>
    </source>
</reference>
<name>A0A6A4HWQ6_9AGAR</name>
<protein>
    <submittedName>
        <fullName evidence="2">Uncharacterized protein</fullName>
    </submittedName>
</protein>
<organism evidence="2 3">
    <name type="scientific">Gymnopus androsaceus JB14</name>
    <dbReference type="NCBI Taxonomy" id="1447944"/>
    <lineage>
        <taxon>Eukaryota</taxon>
        <taxon>Fungi</taxon>
        <taxon>Dikarya</taxon>
        <taxon>Basidiomycota</taxon>
        <taxon>Agaricomycotina</taxon>
        <taxon>Agaricomycetes</taxon>
        <taxon>Agaricomycetidae</taxon>
        <taxon>Agaricales</taxon>
        <taxon>Marasmiineae</taxon>
        <taxon>Omphalotaceae</taxon>
        <taxon>Gymnopus</taxon>
    </lineage>
</organism>
<dbReference type="AlphaFoldDB" id="A0A6A4HWQ6"/>
<evidence type="ECO:0000256" key="1">
    <source>
        <dbReference type="SAM" id="MobiDB-lite"/>
    </source>
</evidence>
<dbReference type="EMBL" id="ML769443">
    <property type="protein sequence ID" value="KAE9401658.1"/>
    <property type="molecule type" value="Genomic_DNA"/>
</dbReference>
<dbReference type="Proteomes" id="UP000799118">
    <property type="component" value="Unassembled WGS sequence"/>
</dbReference>
<gene>
    <name evidence="2" type="ORF">BT96DRAFT_937703</name>
</gene>
<feature type="region of interest" description="Disordered" evidence="1">
    <location>
        <begin position="1"/>
        <end position="76"/>
    </location>
</feature>
<keyword evidence="3" id="KW-1185">Reference proteome</keyword>
<evidence type="ECO:0000313" key="2">
    <source>
        <dbReference type="EMBL" id="KAE9401658.1"/>
    </source>
</evidence>